<accession>A0AAN7BHA3</accession>
<protein>
    <submittedName>
        <fullName evidence="4">Alpha/Beta hydrolase protein</fullName>
    </submittedName>
</protein>
<keyword evidence="2 4" id="KW-0378">Hydrolase</keyword>
<dbReference type="PANTHER" id="PTHR43248:SF2">
    <property type="entry name" value="PROLYL AMINOPEPTIDASE"/>
    <property type="match status" value="1"/>
</dbReference>
<proteinExistence type="inferred from homology"/>
<dbReference type="PANTHER" id="PTHR43248">
    <property type="entry name" value="2-SUCCINYL-6-HYDROXY-2,4-CYCLOHEXADIENE-1-CARBOXYLATE SYNTHASE"/>
    <property type="match status" value="1"/>
</dbReference>
<evidence type="ECO:0000256" key="2">
    <source>
        <dbReference type="ARBA" id="ARBA00022801"/>
    </source>
</evidence>
<comment type="similarity">
    <text evidence="1">Belongs to the peptidase S33 family.</text>
</comment>
<dbReference type="AlphaFoldDB" id="A0AAN7BHA3"/>
<reference evidence="4" key="1">
    <citation type="journal article" date="2023" name="Mol. Phylogenet. Evol.">
        <title>Genome-scale phylogeny and comparative genomics of the fungal order Sordariales.</title>
        <authorList>
            <person name="Hensen N."/>
            <person name="Bonometti L."/>
            <person name="Westerberg I."/>
            <person name="Brannstrom I.O."/>
            <person name="Guillou S."/>
            <person name="Cros-Aarteil S."/>
            <person name="Calhoun S."/>
            <person name="Haridas S."/>
            <person name="Kuo A."/>
            <person name="Mondo S."/>
            <person name="Pangilinan J."/>
            <person name="Riley R."/>
            <person name="LaButti K."/>
            <person name="Andreopoulos B."/>
            <person name="Lipzen A."/>
            <person name="Chen C."/>
            <person name="Yan M."/>
            <person name="Daum C."/>
            <person name="Ng V."/>
            <person name="Clum A."/>
            <person name="Steindorff A."/>
            <person name="Ohm R.A."/>
            <person name="Martin F."/>
            <person name="Silar P."/>
            <person name="Natvig D.O."/>
            <person name="Lalanne C."/>
            <person name="Gautier V."/>
            <person name="Ament-Velasquez S.L."/>
            <person name="Kruys A."/>
            <person name="Hutchinson M.I."/>
            <person name="Powell A.J."/>
            <person name="Barry K."/>
            <person name="Miller A.N."/>
            <person name="Grigoriev I.V."/>
            <person name="Debuchy R."/>
            <person name="Gladieux P."/>
            <person name="Hiltunen Thoren M."/>
            <person name="Johannesson H."/>
        </authorList>
    </citation>
    <scope>NUCLEOTIDE SEQUENCE</scope>
    <source>
        <strain evidence="4">CBS 990.96</strain>
    </source>
</reference>
<dbReference type="InterPro" id="IPR051601">
    <property type="entry name" value="Serine_prot/Carboxylest_S33"/>
</dbReference>
<dbReference type="InterPro" id="IPR002410">
    <property type="entry name" value="Peptidase_S33"/>
</dbReference>
<dbReference type="EMBL" id="MU865429">
    <property type="protein sequence ID" value="KAK4223365.1"/>
    <property type="molecule type" value="Genomic_DNA"/>
</dbReference>
<name>A0AAN7BHA3_9PEZI</name>
<dbReference type="GO" id="GO:0006508">
    <property type="term" value="P:proteolysis"/>
    <property type="evidence" value="ECO:0007669"/>
    <property type="project" value="InterPro"/>
</dbReference>
<evidence type="ECO:0000259" key="3">
    <source>
        <dbReference type="Pfam" id="PF00561"/>
    </source>
</evidence>
<gene>
    <name evidence="4" type="ORF">QBC38DRAFT_487834</name>
</gene>
<organism evidence="4 5">
    <name type="scientific">Podospora fimiseda</name>
    <dbReference type="NCBI Taxonomy" id="252190"/>
    <lineage>
        <taxon>Eukaryota</taxon>
        <taxon>Fungi</taxon>
        <taxon>Dikarya</taxon>
        <taxon>Ascomycota</taxon>
        <taxon>Pezizomycotina</taxon>
        <taxon>Sordariomycetes</taxon>
        <taxon>Sordariomycetidae</taxon>
        <taxon>Sordariales</taxon>
        <taxon>Podosporaceae</taxon>
        <taxon>Podospora</taxon>
    </lineage>
</organism>
<keyword evidence="5" id="KW-1185">Reference proteome</keyword>
<evidence type="ECO:0000313" key="4">
    <source>
        <dbReference type="EMBL" id="KAK4223365.1"/>
    </source>
</evidence>
<evidence type="ECO:0000256" key="1">
    <source>
        <dbReference type="ARBA" id="ARBA00010088"/>
    </source>
</evidence>
<dbReference type="Pfam" id="PF00561">
    <property type="entry name" value="Abhydrolase_1"/>
    <property type="match status" value="1"/>
</dbReference>
<dbReference type="SUPFAM" id="SSF53474">
    <property type="entry name" value="alpha/beta-Hydrolases"/>
    <property type="match status" value="1"/>
</dbReference>
<evidence type="ECO:0000313" key="5">
    <source>
        <dbReference type="Proteomes" id="UP001301958"/>
    </source>
</evidence>
<dbReference type="PRINTS" id="PR00793">
    <property type="entry name" value="PROAMNOPTASE"/>
</dbReference>
<dbReference type="Gene3D" id="3.40.50.1820">
    <property type="entry name" value="alpha/beta hydrolase"/>
    <property type="match status" value="1"/>
</dbReference>
<dbReference type="Proteomes" id="UP001301958">
    <property type="component" value="Unassembled WGS sequence"/>
</dbReference>
<dbReference type="InterPro" id="IPR029058">
    <property type="entry name" value="AB_hydrolase_fold"/>
</dbReference>
<sequence length="506" mass="57549">MAAPPAVPQAIKDSYQGPIAVPLTCTPSDDAVYKKTTFECTVPLDYSDRNGHKITFTAELVWDKINNPDIKDFGWVRVCSRKKWLVFLCGGPGDRNPYDRNTTFIDSMLERGYCMLFPDYRGTGESSAIDALSLIARFPNEAERTTANLVQYLSMFRQDNIVRDLEALRQAIEDQEMPEDINIQWYLHGQSYGGWVAFTYLSFLPRSIRQVYLTAAVAPISRTPEEIYRRLFGRMTTANEKYYECYPGDVPIVREIYRVLADRGVEQRVPDGSNRSFSARTFLALGRQFIAGTTGFAKVHDFAARLMGHLQSEMEVDGNPPPIPDEILTEFGQIEGFKLHSRPLYGLLHEAIYCAWPGAVSRWAAERVGRQLAGYEWLRDDFDITSTAADKKLYFSGEMVFPWMSEDLRSQLLQQAFEGLAAKENWPHLYDHQALAENQVRVRAMAFEEDSAVDYEESIEALCAVGNSQEVKPGEVNWEHGSLRTRTTAVVEKLYGKDYRRLTYGG</sequence>
<feature type="domain" description="AB hydrolase-1" evidence="3">
    <location>
        <begin position="84"/>
        <end position="224"/>
    </location>
</feature>
<comment type="caution">
    <text evidence="4">The sequence shown here is derived from an EMBL/GenBank/DDBJ whole genome shotgun (WGS) entry which is preliminary data.</text>
</comment>
<dbReference type="GO" id="GO:0008233">
    <property type="term" value="F:peptidase activity"/>
    <property type="evidence" value="ECO:0007669"/>
    <property type="project" value="InterPro"/>
</dbReference>
<dbReference type="InterPro" id="IPR000073">
    <property type="entry name" value="AB_hydrolase_1"/>
</dbReference>
<reference evidence="4" key="2">
    <citation type="submission" date="2023-05" db="EMBL/GenBank/DDBJ databases">
        <authorList>
            <consortium name="Lawrence Berkeley National Laboratory"/>
            <person name="Steindorff A."/>
            <person name="Hensen N."/>
            <person name="Bonometti L."/>
            <person name="Westerberg I."/>
            <person name="Brannstrom I.O."/>
            <person name="Guillou S."/>
            <person name="Cros-Aarteil S."/>
            <person name="Calhoun S."/>
            <person name="Haridas S."/>
            <person name="Kuo A."/>
            <person name="Mondo S."/>
            <person name="Pangilinan J."/>
            <person name="Riley R."/>
            <person name="Labutti K."/>
            <person name="Andreopoulos B."/>
            <person name="Lipzen A."/>
            <person name="Chen C."/>
            <person name="Yanf M."/>
            <person name="Daum C."/>
            <person name="Ng V."/>
            <person name="Clum A."/>
            <person name="Ohm R."/>
            <person name="Martin F."/>
            <person name="Silar P."/>
            <person name="Natvig D."/>
            <person name="Lalanne C."/>
            <person name="Gautier V."/>
            <person name="Ament-Velasquez S.L."/>
            <person name="Kruys A."/>
            <person name="Hutchinson M.I."/>
            <person name="Powell A.J."/>
            <person name="Barry K."/>
            <person name="Miller A.N."/>
            <person name="Grigoriev I.V."/>
            <person name="Debuchy R."/>
            <person name="Gladieux P."/>
            <person name="Thoren M.H."/>
            <person name="Johannesson H."/>
        </authorList>
    </citation>
    <scope>NUCLEOTIDE SEQUENCE</scope>
    <source>
        <strain evidence="4">CBS 990.96</strain>
    </source>
</reference>